<dbReference type="SMART" id="SM00355">
    <property type="entry name" value="ZnF_C2H2"/>
    <property type="match status" value="9"/>
</dbReference>
<dbReference type="GO" id="GO:0003677">
    <property type="term" value="F:DNA binding"/>
    <property type="evidence" value="ECO:0007669"/>
    <property type="project" value="UniProtKB-KW"/>
</dbReference>
<dbReference type="Proteomes" id="UP001519460">
    <property type="component" value="Unassembled WGS sequence"/>
</dbReference>
<feature type="compositionally biased region" description="Low complexity" evidence="10">
    <location>
        <begin position="78"/>
        <end position="106"/>
    </location>
</feature>
<accession>A0ABD0J4Y4</accession>
<evidence type="ECO:0000256" key="4">
    <source>
        <dbReference type="ARBA" id="ARBA00022771"/>
    </source>
</evidence>
<evidence type="ECO:0000313" key="13">
    <source>
        <dbReference type="Proteomes" id="UP001519460"/>
    </source>
</evidence>
<evidence type="ECO:0000256" key="9">
    <source>
        <dbReference type="PROSITE-ProRule" id="PRU00042"/>
    </source>
</evidence>
<evidence type="ECO:0000256" key="1">
    <source>
        <dbReference type="ARBA" id="ARBA00004123"/>
    </source>
</evidence>
<keyword evidence="7" id="KW-0371">Homeobox</keyword>
<feature type="compositionally biased region" description="Polar residues" evidence="10">
    <location>
        <begin position="452"/>
        <end position="465"/>
    </location>
</feature>
<dbReference type="Pfam" id="PF24056">
    <property type="entry name" value="zf-C2H2_ZFHX3"/>
    <property type="match status" value="1"/>
</dbReference>
<keyword evidence="3" id="KW-0677">Repeat</keyword>
<name>A0ABD0J4Y4_9CAEN</name>
<comment type="caution">
    <text evidence="12">The sequence shown here is derived from an EMBL/GenBank/DDBJ whole genome shotgun (WGS) entry which is preliminary data.</text>
</comment>
<evidence type="ECO:0000256" key="8">
    <source>
        <dbReference type="ARBA" id="ARBA00023242"/>
    </source>
</evidence>
<keyword evidence="8" id="KW-0539">Nucleus</keyword>
<feature type="compositionally biased region" description="Basic and acidic residues" evidence="10">
    <location>
        <begin position="117"/>
        <end position="130"/>
    </location>
</feature>
<feature type="region of interest" description="Disordered" evidence="10">
    <location>
        <begin position="1"/>
        <end position="139"/>
    </location>
</feature>
<evidence type="ECO:0000313" key="12">
    <source>
        <dbReference type="EMBL" id="KAK7461221.1"/>
    </source>
</evidence>
<evidence type="ECO:0000256" key="2">
    <source>
        <dbReference type="ARBA" id="ARBA00022723"/>
    </source>
</evidence>
<reference evidence="12 13" key="1">
    <citation type="journal article" date="2023" name="Sci. Data">
        <title>Genome assembly of the Korean intertidal mud-creeper Batillaria attramentaria.</title>
        <authorList>
            <person name="Patra A.K."/>
            <person name="Ho P.T."/>
            <person name="Jun S."/>
            <person name="Lee S.J."/>
            <person name="Kim Y."/>
            <person name="Won Y.J."/>
        </authorList>
    </citation>
    <scope>NUCLEOTIDE SEQUENCE [LARGE SCALE GENOMIC DNA]</scope>
    <source>
        <strain evidence="12">Wonlab-2016</strain>
    </source>
</reference>
<dbReference type="SUPFAM" id="SSF57667">
    <property type="entry name" value="beta-beta-alpha zinc fingers"/>
    <property type="match status" value="1"/>
</dbReference>
<evidence type="ECO:0000256" key="5">
    <source>
        <dbReference type="ARBA" id="ARBA00022833"/>
    </source>
</evidence>
<dbReference type="InterPro" id="IPR036236">
    <property type="entry name" value="Znf_C2H2_sf"/>
</dbReference>
<feature type="compositionally biased region" description="Polar residues" evidence="10">
    <location>
        <begin position="714"/>
        <end position="727"/>
    </location>
</feature>
<feature type="region of interest" description="Disordered" evidence="10">
    <location>
        <begin position="444"/>
        <end position="549"/>
    </location>
</feature>
<evidence type="ECO:0000256" key="10">
    <source>
        <dbReference type="SAM" id="MobiDB-lite"/>
    </source>
</evidence>
<evidence type="ECO:0000256" key="6">
    <source>
        <dbReference type="ARBA" id="ARBA00023125"/>
    </source>
</evidence>
<evidence type="ECO:0000256" key="3">
    <source>
        <dbReference type="ARBA" id="ARBA00022737"/>
    </source>
</evidence>
<organism evidence="12 13">
    <name type="scientific">Batillaria attramentaria</name>
    <dbReference type="NCBI Taxonomy" id="370345"/>
    <lineage>
        <taxon>Eukaryota</taxon>
        <taxon>Metazoa</taxon>
        <taxon>Spiralia</taxon>
        <taxon>Lophotrochozoa</taxon>
        <taxon>Mollusca</taxon>
        <taxon>Gastropoda</taxon>
        <taxon>Caenogastropoda</taxon>
        <taxon>Sorbeoconcha</taxon>
        <taxon>Cerithioidea</taxon>
        <taxon>Batillariidae</taxon>
        <taxon>Batillaria</taxon>
    </lineage>
</organism>
<dbReference type="FunFam" id="3.30.160.60:FF:000081">
    <property type="entry name" value="Zinc finger homeobox protein 4"/>
    <property type="match status" value="1"/>
</dbReference>
<dbReference type="PANTHER" id="PTHR45891:SF3">
    <property type="entry name" value="ZINC FINGER PROTEIN 2"/>
    <property type="match status" value="1"/>
</dbReference>
<feature type="compositionally biased region" description="Polar residues" evidence="10">
    <location>
        <begin position="523"/>
        <end position="549"/>
    </location>
</feature>
<feature type="region of interest" description="Disordered" evidence="10">
    <location>
        <begin position="710"/>
        <end position="739"/>
    </location>
</feature>
<comment type="subcellular location">
    <subcellularLocation>
        <location evidence="1">Nucleus</location>
    </subcellularLocation>
</comment>
<keyword evidence="4 9" id="KW-0863">Zinc-finger</keyword>
<dbReference type="InterPro" id="IPR013087">
    <property type="entry name" value="Znf_C2H2_type"/>
</dbReference>
<feature type="domain" description="C2H2-type" evidence="11">
    <location>
        <begin position="672"/>
        <end position="701"/>
    </location>
</feature>
<feature type="compositionally biased region" description="Acidic residues" evidence="10">
    <location>
        <begin position="482"/>
        <end position="493"/>
    </location>
</feature>
<evidence type="ECO:0000259" key="11">
    <source>
        <dbReference type="PROSITE" id="PS50157"/>
    </source>
</evidence>
<keyword evidence="6" id="KW-0238">DNA-binding</keyword>
<feature type="region of interest" description="Disordered" evidence="10">
    <location>
        <begin position="166"/>
        <end position="194"/>
    </location>
</feature>
<dbReference type="GO" id="GO:0008270">
    <property type="term" value="F:zinc ion binding"/>
    <property type="evidence" value="ECO:0007669"/>
    <property type="project" value="UniProtKB-KW"/>
</dbReference>
<dbReference type="PROSITE" id="PS50157">
    <property type="entry name" value="ZINC_FINGER_C2H2_2"/>
    <property type="match status" value="1"/>
</dbReference>
<keyword evidence="2" id="KW-0479">Metal-binding</keyword>
<feature type="compositionally biased region" description="Polar residues" evidence="10">
    <location>
        <begin position="171"/>
        <end position="186"/>
    </location>
</feature>
<dbReference type="EMBL" id="JACVVK020000639">
    <property type="protein sequence ID" value="KAK7461221.1"/>
    <property type="molecule type" value="Genomic_DNA"/>
</dbReference>
<evidence type="ECO:0000256" key="7">
    <source>
        <dbReference type="ARBA" id="ARBA00023155"/>
    </source>
</evidence>
<sequence>MDISPLNPATSQSPRFQPHPSPGSPALNLVPNNHLKQSAQQHEDGSNERAALYTAAMSGKMAAHGRSEAADRQMTTVSHNGSLGRNSSSLLKESCPDSSSLTSSPCRTMQLPSGESHTPEADSEVSREFQDDMDCDSDRDEEVPVECAECGSDFPSMQDYVDHSCHPTADDNANSDKQTAVSNNSEVMEHSSLDDAESFNGKIVYNPDGSAYIIEGSDSEDGDLDMLEMPRLEGAIVDRKGHNVWSSASSIPQIASAVFVTKGPSSVWSNTFRTSPSTSSSHRTGHGAPTMYSFRVYDVHSSQGVSDKDCNSVSSRDSDFLNSDLPAKPILMCFICKLSFGYAKSFIAHAIGEHGMDLNQEERTIMARPKASAILQGVGKEKNPLMSFLDPLPPPPGLVTSSGSLPSGSTHFPYFLPSSASKPVSKVPAAPTKVSYMYTKPKMSKDIAHSPPSGSQDSQNQYQDESGSRAVRDVPYPGMDDSIPDPEDEDSTGPEDSNGRGLTARQESLPRKLTTPSPRPLHTTASSAGPNTSSARLETSESISLPPSLDTMSALGNTVSAIPGSHMTGMFLGSCDEHPQGRAQGVECPKCDMVLGSSQSLGGHMTMMHSRNSCKTLKCPKCNWHYKYQETLEIHMKEKHPDNDAQCIYCLTNQQHPRLARGETYSCGYKPYRCEVCNYSTTTKGNLSIHMQSDKHMNNMQELANGSADMPLASTANHGPSPTTNKTFPPDDPQYKKLKPKQSWRCDVCNYETMVARNLRIHMTSEKHTHNMMVLQQNMKHMRRDMQLQMNQLMLMGQQDPAMFGLPNPLPPGLYPYDQSMLMPGAPPMFDIPVNLARENGSVGEEVVADTSDASKLYQCCICSMHVTDSLDSLHQHLQLDRTKQRESDNISVSNGTYMCNLCTYKTNLKANFQLHCKTDKHIQRLQLVNHIKEGGPANEWRLNFINASNPTQVRCNACNFYTSSVHKLQVHAGSIQHESNAHVFRLLQLAIVRLQATAGTSGGTHYYYRCVLCACNARTKQAMVQHARTLKHLQHEQAQLNVDPRDIFIAVILQDGDNVVYEYDEHGLLRNNRPARSVIEFAQLARRMSDLRQARTIPHLPAQRQLSIGL</sequence>
<dbReference type="InterPro" id="IPR051968">
    <property type="entry name" value="ZnFinger_Homeobox_TR"/>
</dbReference>
<gene>
    <name evidence="12" type="ORF">BaRGS_00038723</name>
</gene>
<proteinExistence type="predicted"/>
<keyword evidence="13" id="KW-1185">Reference proteome</keyword>
<feature type="compositionally biased region" description="Polar residues" evidence="10">
    <location>
        <begin position="30"/>
        <end position="40"/>
    </location>
</feature>
<protein>
    <recommendedName>
        <fullName evidence="11">C2H2-type domain-containing protein</fullName>
    </recommendedName>
</protein>
<dbReference type="Pfam" id="PF12874">
    <property type="entry name" value="zf-met"/>
    <property type="match status" value="1"/>
</dbReference>
<keyword evidence="5" id="KW-0862">Zinc</keyword>
<dbReference type="PROSITE" id="PS00028">
    <property type="entry name" value="ZINC_FINGER_C2H2_1"/>
    <property type="match status" value="2"/>
</dbReference>
<dbReference type="GO" id="GO:0005634">
    <property type="term" value="C:nucleus"/>
    <property type="evidence" value="ECO:0007669"/>
    <property type="project" value="UniProtKB-SubCell"/>
</dbReference>
<dbReference type="PANTHER" id="PTHR45891">
    <property type="entry name" value="ZINC FINGER HOMEOBOX PROTEIN"/>
    <property type="match status" value="1"/>
</dbReference>
<dbReference type="Gene3D" id="3.30.160.60">
    <property type="entry name" value="Classic Zinc Finger"/>
    <property type="match status" value="2"/>
</dbReference>
<dbReference type="AlphaFoldDB" id="A0ABD0J4Y4"/>